<proteinExistence type="predicted"/>
<dbReference type="AlphaFoldDB" id="A0A1Y2DQR7"/>
<keyword evidence="3" id="KW-1185">Reference proteome</keyword>
<feature type="chain" id="PRO_5012395344" description="Secreted protein" evidence="1">
    <location>
        <begin position="21"/>
        <end position="122"/>
    </location>
</feature>
<organism evidence="2 3">
    <name type="scientific">Pseudomassariella vexata</name>
    <dbReference type="NCBI Taxonomy" id="1141098"/>
    <lineage>
        <taxon>Eukaryota</taxon>
        <taxon>Fungi</taxon>
        <taxon>Dikarya</taxon>
        <taxon>Ascomycota</taxon>
        <taxon>Pezizomycotina</taxon>
        <taxon>Sordariomycetes</taxon>
        <taxon>Xylariomycetidae</taxon>
        <taxon>Amphisphaeriales</taxon>
        <taxon>Pseudomassariaceae</taxon>
        <taxon>Pseudomassariella</taxon>
    </lineage>
</organism>
<name>A0A1Y2DQR7_9PEZI</name>
<reference evidence="2 3" key="1">
    <citation type="submission" date="2016-07" db="EMBL/GenBank/DDBJ databases">
        <title>Pervasive Adenine N6-methylation of Active Genes in Fungi.</title>
        <authorList>
            <consortium name="DOE Joint Genome Institute"/>
            <person name="Mondo S.J."/>
            <person name="Dannebaum R.O."/>
            <person name="Kuo R.C."/>
            <person name="Labutti K."/>
            <person name="Haridas S."/>
            <person name="Kuo A."/>
            <person name="Salamov A."/>
            <person name="Ahrendt S.R."/>
            <person name="Lipzen A."/>
            <person name="Sullivan W."/>
            <person name="Andreopoulos W.B."/>
            <person name="Clum A."/>
            <person name="Lindquist E."/>
            <person name="Daum C."/>
            <person name="Ramamoorthy G.K."/>
            <person name="Gryganskyi A."/>
            <person name="Culley D."/>
            <person name="Magnuson J.K."/>
            <person name="James T.Y."/>
            <person name="O'Malley M.A."/>
            <person name="Stajich J.E."/>
            <person name="Spatafora J.W."/>
            <person name="Visel A."/>
            <person name="Grigoriev I.V."/>
        </authorList>
    </citation>
    <scope>NUCLEOTIDE SEQUENCE [LARGE SCALE GENOMIC DNA]</scope>
    <source>
        <strain evidence="2 3">CBS 129021</strain>
    </source>
</reference>
<accession>A0A1Y2DQR7</accession>
<gene>
    <name evidence="2" type="ORF">BCR38DRAFT_37838</name>
</gene>
<dbReference type="EMBL" id="MCFJ01000010">
    <property type="protein sequence ID" value="ORY61642.1"/>
    <property type="molecule type" value="Genomic_DNA"/>
</dbReference>
<dbReference type="Proteomes" id="UP000193689">
    <property type="component" value="Unassembled WGS sequence"/>
</dbReference>
<dbReference type="InParanoid" id="A0A1Y2DQR7"/>
<sequence length="122" mass="13396">MVHLLATFLFLGSGPLEVNRRGKAQATRGSCLVANQTREPVDARRPALIARLAIAVYNGRDISHHHGDTPNQGRNWTSSRIGHITNQQVAVGVEHRGARLPKRETRANISLNLTFLSEKGVT</sequence>
<comment type="caution">
    <text evidence="2">The sequence shown here is derived from an EMBL/GenBank/DDBJ whole genome shotgun (WGS) entry which is preliminary data.</text>
</comment>
<evidence type="ECO:0000256" key="1">
    <source>
        <dbReference type="SAM" id="SignalP"/>
    </source>
</evidence>
<protein>
    <recommendedName>
        <fullName evidence="4">Secreted protein</fullName>
    </recommendedName>
</protein>
<evidence type="ECO:0008006" key="4">
    <source>
        <dbReference type="Google" id="ProtNLM"/>
    </source>
</evidence>
<dbReference type="GeneID" id="63773585"/>
<evidence type="ECO:0000313" key="2">
    <source>
        <dbReference type="EMBL" id="ORY61642.1"/>
    </source>
</evidence>
<feature type="signal peptide" evidence="1">
    <location>
        <begin position="1"/>
        <end position="20"/>
    </location>
</feature>
<keyword evidence="1" id="KW-0732">Signal</keyword>
<evidence type="ECO:0000313" key="3">
    <source>
        <dbReference type="Proteomes" id="UP000193689"/>
    </source>
</evidence>
<dbReference type="RefSeq" id="XP_040713719.1">
    <property type="nucleotide sequence ID" value="XM_040857373.1"/>
</dbReference>